<evidence type="ECO:0000313" key="2">
    <source>
        <dbReference type="Proteomes" id="UP000014254"/>
    </source>
</evidence>
<dbReference type="OMA" id="INSGMCV"/>
<evidence type="ECO:0000313" key="1">
    <source>
        <dbReference type="EMBL" id="EPB91553.1"/>
    </source>
</evidence>
<gene>
    <name evidence="1" type="ORF">HMPREF1544_01684</name>
</gene>
<dbReference type="AlphaFoldDB" id="S2K820"/>
<keyword evidence="2" id="KW-1185">Reference proteome</keyword>
<dbReference type="EMBL" id="KE123908">
    <property type="protein sequence ID" value="EPB91553.1"/>
    <property type="molecule type" value="Genomic_DNA"/>
</dbReference>
<sequence>MGAVDSSIRGIHGAMEAMYSRFEKTSQQTLEMTTGMAHLMERMYRANIKIASTFKPAGNGNIHMSLMISNKTNLPITAMTGILEFENKEVDIVYSSAHQQQDKALPNLFKSPCNLAPQECYKQDIEIHINEIKQCNGAITLSIKHPLAPRETIALKHTFGLYLIDQLRKEILDNKLDLELVDRLYYPVAFLRDIFEIQAIKGINSGMCVALSSPKYKIVCEIISVSDDANSVEVEFTSNHPALAKQLIKELSILCTV</sequence>
<name>S2K820_MUCC1</name>
<proteinExistence type="predicted"/>
<accession>S2K820</accession>
<dbReference type="InParanoid" id="S2K820"/>
<dbReference type="Proteomes" id="UP000014254">
    <property type="component" value="Unassembled WGS sequence"/>
</dbReference>
<dbReference type="OrthoDB" id="2254641at2759"/>
<dbReference type="VEuPathDB" id="FungiDB:HMPREF1544_01684"/>
<reference evidence="2" key="1">
    <citation type="submission" date="2013-05" db="EMBL/GenBank/DDBJ databases">
        <title>The Genome sequence of Mucor circinelloides f. circinelloides 1006PhL.</title>
        <authorList>
            <consortium name="The Broad Institute Genomics Platform"/>
            <person name="Cuomo C."/>
            <person name="Earl A."/>
            <person name="Findley K."/>
            <person name="Lee S.C."/>
            <person name="Walker B."/>
            <person name="Young S."/>
            <person name="Zeng Q."/>
            <person name="Gargeya S."/>
            <person name="Fitzgerald M."/>
            <person name="Haas B."/>
            <person name="Abouelleil A."/>
            <person name="Allen A.W."/>
            <person name="Alvarado L."/>
            <person name="Arachchi H.M."/>
            <person name="Berlin A.M."/>
            <person name="Chapman S.B."/>
            <person name="Gainer-Dewar J."/>
            <person name="Goldberg J."/>
            <person name="Griggs A."/>
            <person name="Gujja S."/>
            <person name="Hansen M."/>
            <person name="Howarth C."/>
            <person name="Imamovic A."/>
            <person name="Ireland A."/>
            <person name="Larimer J."/>
            <person name="McCowan C."/>
            <person name="Murphy C."/>
            <person name="Pearson M."/>
            <person name="Poon T.W."/>
            <person name="Priest M."/>
            <person name="Roberts A."/>
            <person name="Saif S."/>
            <person name="Shea T."/>
            <person name="Sisk P."/>
            <person name="Sykes S."/>
            <person name="Wortman J."/>
            <person name="Nusbaum C."/>
            <person name="Birren B."/>
        </authorList>
    </citation>
    <scope>NUCLEOTIDE SEQUENCE [LARGE SCALE GENOMIC DNA]</scope>
    <source>
        <strain evidence="2">1006PhL</strain>
    </source>
</reference>
<protein>
    <submittedName>
        <fullName evidence="1">Uncharacterized protein</fullName>
    </submittedName>
</protein>
<organism evidence="1 2">
    <name type="scientific">Mucor circinelloides f. circinelloides (strain 1006PhL)</name>
    <name type="common">Mucormycosis agent</name>
    <name type="synonym">Calyptromyces circinelloides</name>
    <dbReference type="NCBI Taxonomy" id="1220926"/>
    <lineage>
        <taxon>Eukaryota</taxon>
        <taxon>Fungi</taxon>
        <taxon>Fungi incertae sedis</taxon>
        <taxon>Mucoromycota</taxon>
        <taxon>Mucoromycotina</taxon>
        <taxon>Mucoromycetes</taxon>
        <taxon>Mucorales</taxon>
        <taxon>Mucorineae</taxon>
        <taxon>Mucoraceae</taxon>
        <taxon>Mucor</taxon>
    </lineage>
</organism>